<evidence type="ECO:0000313" key="6">
    <source>
        <dbReference type="EMBL" id="QEV29947.1"/>
    </source>
</evidence>
<keyword evidence="3" id="KW-0010">Activator</keyword>
<dbReference type="AlphaFoldDB" id="A0A5J6IMS7"/>
<gene>
    <name evidence="6" type="ORF">CP976_41540</name>
</gene>
<dbReference type="PROSITE" id="PS01124">
    <property type="entry name" value="HTH_ARAC_FAMILY_2"/>
    <property type="match status" value="1"/>
</dbReference>
<dbReference type="InterPro" id="IPR003313">
    <property type="entry name" value="AraC-bd"/>
</dbReference>
<dbReference type="PROSITE" id="PS00041">
    <property type="entry name" value="HTH_ARAC_FAMILY_1"/>
    <property type="match status" value="1"/>
</dbReference>
<feature type="domain" description="HTH araC/xylS-type" evidence="5">
    <location>
        <begin position="169"/>
        <end position="266"/>
    </location>
</feature>
<dbReference type="EMBL" id="CP023694">
    <property type="protein sequence ID" value="QEV29947.1"/>
    <property type="molecule type" value="Genomic_DNA"/>
</dbReference>
<evidence type="ECO:0000256" key="2">
    <source>
        <dbReference type="ARBA" id="ARBA00023125"/>
    </source>
</evidence>
<dbReference type="Pfam" id="PF02311">
    <property type="entry name" value="AraC_binding"/>
    <property type="match status" value="1"/>
</dbReference>
<evidence type="ECO:0000256" key="1">
    <source>
        <dbReference type="ARBA" id="ARBA00023015"/>
    </source>
</evidence>
<dbReference type="Pfam" id="PF12833">
    <property type="entry name" value="HTH_18"/>
    <property type="match status" value="1"/>
</dbReference>
<dbReference type="Gene3D" id="1.10.10.60">
    <property type="entry name" value="Homeodomain-like"/>
    <property type="match status" value="1"/>
</dbReference>
<dbReference type="GO" id="GO:0003700">
    <property type="term" value="F:DNA-binding transcription factor activity"/>
    <property type="evidence" value="ECO:0007669"/>
    <property type="project" value="InterPro"/>
</dbReference>
<dbReference type="SMART" id="SM00342">
    <property type="entry name" value="HTH_ARAC"/>
    <property type="match status" value="1"/>
</dbReference>
<dbReference type="InterPro" id="IPR018060">
    <property type="entry name" value="HTH_AraC"/>
</dbReference>
<dbReference type="Proteomes" id="UP000326598">
    <property type="component" value="Chromosome"/>
</dbReference>
<name>A0A5J6IMS7_STRC4</name>
<dbReference type="SUPFAM" id="SSF46689">
    <property type="entry name" value="Homeodomain-like"/>
    <property type="match status" value="2"/>
</dbReference>
<proteinExistence type="predicted"/>
<keyword evidence="1" id="KW-0805">Transcription regulation</keyword>
<accession>A0A5J6IMS7</accession>
<evidence type="ECO:0000259" key="5">
    <source>
        <dbReference type="PROSITE" id="PS01124"/>
    </source>
</evidence>
<organism evidence="6 7">
    <name type="scientific">Streptomyces coeruleorubidus</name>
    <dbReference type="NCBI Taxonomy" id="116188"/>
    <lineage>
        <taxon>Bacteria</taxon>
        <taxon>Bacillati</taxon>
        <taxon>Actinomycetota</taxon>
        <taxon>Actinomycetes</taxon>
        <taxon>Kitasatosporales</taxon>
        <taxon>Streptomycetaceae</taxon>
        <taxon>Streptomyces</taxon>
    </lineage>
</organism>
<dbReference type="InterPro" id="IPR050204">
    <property type="entry name" value="AraC_XylS_family_regulators"/>
</dbReference>
<dbReference type="RefSeq" id="WP_150484992.1">
    <property type="nucleotide sequence ID" value="NZ_BMTB01000009.1"/>
</dbReference>
<dbReference type="InterPro" id="IPR009057">
    <property type="entry name" value="Homeodomain-like_sf"/>
</dbReference>
<dbReference type="InterPro" id="IPR018062">
    <property type="entry name" value="HTH_AraC-typ_CS"/>
</dbReference>
<keyword evidence="2" id="KW-0238">DNA-binding</keyword>
<keyword evidence="4" id="KW-0804">Transcription</keyword>
<dbReference type="InterPro" id="IPR037923">
    <property type="entry name" value="HTH-like"/>
</dbReference>
<dbReference type="PANTHER" id="PTHR46796">
    <property type="entry name" value="HTH-TYPE TRANSCRIPTIONAL ACTIVATOR RHAS-RELATED"/>
    <property type="match status" value="1"/>
</dbReference>
<protein>
    <submittedName>
        <fullName evidence="6">AraC family transcriptional regulator</fullName>
    </submittedName>
</protein>
<evidence type="ECO:0000256" key="3">
    <source>
        <dbReference type="ARBA" id="ARBA00023159"/>
    </source>
</evidence>
<sequence length="271" mass="29960">MHVTDWGGGQLTVVRPRSGGFPRHSHDEYVISVNLCGLERVRLDSASFDVNPDEFTVYNPGQVQSCTTQVPPDASFAAVSWYVPPTVVESLTGDAPVDFERPVVRSPHLRDEFLAVARAFRELAPEGHPRPAGSAVLIQERLVLVLSQLLDLAAGRRMRAPEPADARIATLLDRLRSDLSGAPRLAELADEAGMSREHLIRTFTRATGTPPYAWHLSARLAEARRRLRKGEPVADVAHVLGFADQAHFHRHFAAAYAITPGRYRRLSQINI</sequence>
<evidence type="ECO:0000313" key="7">
    <source>
        <dbReference type="Proteomes" id="UP000326598"/>
    </source>
</evidence>
<dbReference type="GeneID" id="91422511"/>
<dbReference type="SUPFAM" id="SSF51215">
    <property type="entry name" value="Regulatory protein AraC"/>
    <property type="match status" value="1"/>
</dbReference>
<dbReference type="GO" id="GO:0043565">
    <property type="term" value="F:sequence-specific DNA binding"/>
    <property type="evidence" value="ECO:0007669"/>
    <property type="project" value="InterPro"/>
</dbReference>
<dbReference type="PANTHER" id="PTHR46796:SF2">
    <property type="entry name" value="TRANSCRIPTIONAL REGULATORY PROTEIN"/>
    <property type="match status" value="1"/>
</dbReference>
<dbReference type="KEGG" id="scoe:CP976_41540"/>
<reference evidence="6 7" key="1">
    <citation type="submission" date="2017-09" db="EMBL/GenBank/DDBJ databases">
        <authorList>
            <person name="Lee N."/>
            <person name="Cho B.-K."/>
        </authorList>
    </citation>
    <scope>NUCLEOTIDE SEQUENCE [LARGE SCALE GENOMIC DNA]</scope>
    <source>
        <strain evidence="6 7">ATCC 13740</strain>
    </source>
</reference>
<evidence type="ECO:0000256" key="4">
    <source>
        <dbReference type="ARBA" id="ARBA00023163"/>
    </source>
</evidence>